<dbReference type="RefSeq" id="WP_039104444.1">
    <property type="nucleotide sequence ID" value="NZ_CP009056.1"/>
</dbReference>
<accession>A0A0A7S045</accession>
<dbReference type="OrthoDB" id="6993804at2"/>
<dbReference type="KEGG" id="fpp:FPB0191_01022"/>
<proteinExistence type="predicted"/>
<dbReference type="Pfam" id="PF11153">
    <property type="entry name" value="DUF2931"/>
    <property type="match status" value="1"/>
</dbReference>
<sequence>MLKLLISTLCLTLLISGCQSPIKSKPIDPNLPKMPYSKWYISGRHPHYFPATVTSTMIRTQSNKYKIIDIVARDNQNYKTPGQWQTGFGFSHLPVYSDLPEEFFICWSSFADQTFYRTKLVMPLWARQEMVKAHHYYSEAFNKNKIGYNDTIIIGFAPGGSVTGWVTGNPQKDSEAIEFGKGVTERIPQGSDVCLNEYPNGKITEITDEAKAWLKKHGMPKEWQEKYNNVTMGQYLKLKSPARF</sequence>
<dbReference type="Proteomes" id="UP000030901">
    <property type="component" value="Chromosome"/>
</dbReference>
<dbReference type="HOGENOM" id="CLU_1304038_0_0_6"/>
<dbReference type="InterPro" id="IPR021326">
    <property type="entry name" value="DUF2931"/>
</dbReference>
<reference evidence="1 2" key="1">
    <citation type="journal article" date="2014" name="Appl. Environ. Microbiol.">
        <title>Gut symbionts from distinct hosts exhibit genotoxic activity via divergent colibactin biosynthetic pathways.</title>
        <authorList>
            <person name="Engel P."/>
            <person name="Vizcaino M.I."/>
            <person name="Crawford J.M."/>
        </authorList>
    </citation>
    <scope>NUCLEOTIDE SEQUENCE [LARGE SCALE GENOMIC DNA]</scope>
    <source>
        <strain evidence="1 2">PEB0191</strain>
    </source>
</reference>
<dbReference type="AlphaFoldDB" id="A0A0A7S045"/>
<gene>
    <name evidence="1" type="ORF">FPB0191_01022</name>
</gene>
<dbReference type="EMBL" id="CP009056">
    <property type="protein sequence ID" value="AJA44848.1"/>
    <property type="molecule type" value="Genomic_DNA"/>
</dbReference>
<dbReference type="PROSITE" id="PS51257">
    <property type="entry name" value="PROKAR_LIPOPROTEIN"/>
    <property type="match status" value="1"/>
</dbReference>
<evidence type="ECO:0000313" key="1">
    <source>
        <dbReference type="EMBL" id="AJA44848.1"/>
    </source>
</evidence>
<evidence type="ECO:0000313" key="2">
    <source>
        <dbReference type="Proteomes" id="UP000030901"/>
    </source>
</evidence>
<name>A0A0A7S045_FRIPE</name>
<protein>
    <recommendedName>
        <fullName evidence="3">DUF2931 domain-containing protein</fullName>
    </recommendedName>
</protein>
<organism evidence="1 2">
    <name type="scientific">Frischella perrara</name>
    <dbReference type="NCBI Taxonomy" id="1267021"/>
    <lineage>
        <taxon>Bacteria</taxon>
        <taxon>Pseudomonadati</taxon>
        <taxon>Pseudomonadota</taxon>
        <taxon>Gammaproteobacteria</taxon>
        <taxon>Orbales</taxon>
        <taxon>Orbaceae</taxon>
        <taxon>Frischella</taxon>
    </lineage>
</organism>
<keyword evidence="2" id="KW-1185">Reference proteome</keyword>
<evidence type="ECO:0008006" key="3">
    <source>
        <dbReference type="Google" id="ProtNLM"/>
    </source>
</evidence>